<dbReference type="EMBL" id="PGUY01000045">
    <property type="protein sequence ID" value="PLT29167.1"/>
    <property type="molecule type" value="Genomic_DNA"/>
</dbReference>
<dbReference type="OrthoDB" id="2989424at2"/>
<feature type="transmembrane region" description="Helical" evidence="2">
    <location>
        <begin position="7"/>
        <end position="25"/>
    </location>
</feature>
<dbReference type="InterPro" id="IPR048110">
    <property type="entry name" value="SA1362/YqhP-like"/>
</dbReference>
<sequence>MNRPVSFLVYGIIFLGAIGLLGNLVSNPAGFIKNAVILAITIGIVIFAVKRLTKSKPNAQHERSFMKAARDSKKRLKTRDAAKGKADNVQSFSLAKMKRARNRNRSDIHLTVIEGKKGKKKNRALF</sequence>
<name>A0A2N5M478_9BACI</name>
<evidence type="ECO:0000313" key="3">
    <source>
        <dbReference type="EMBL" id="PLT29167.1"/>
    </source>
</evidence>
<feature type="region of interest" description="Disordered" evidence="1">
    <location>
        <begin position="60"/>
        <end position="80"/>
    </location>
</feature>
<organism evidence="3 4">
    <name type="scientific">Peribacillus deserti</name>
    <dbReference type="NCBI Taxonomy" id="673318"/>
    <lineage>
        <taxon>Bacteria</taxon>
        <taxon>Bacillati</taxon>
        <taxon>Bacillota</taxon>
        <taxon>Bacilli</taxon>
        <taxon>Bacillales</taxon>
        <taxon>Bacillaceae</taxon>
        <taxon>Peribacillus</taxon>
    </lineage>
</organism>
<feature type="compositionally biased region" description="Basic and acidic residues" evidence="1">
    <location>
        <begin position="60"/>
        <end position="71"/>
    </location>
</feature>
<keyword evidence="2" id="KW-1133">Transmembrane helix</keyword>
<protein>
    <submittedName>
        <fullName evidence="3">Uncharacterized protein</fullName>
    </submittedName>
</protein>
<evidence type="ECO:0000313" key="4">
    <source>
        <dbReference type="Proteomes" id="UP000234748"/>
    </source>
</evidence>
<evidence type="ECO:0000256" key="2">
    <source>
        <dbReference type="SAM" id="Phobius"/>
    </source>
</evidence>
<proteinExistence type="predicted"/>
<reference evidence="3 4" key="1">
    <citation type="submission" date="2017-11" db="EMBL/GenBank/DDBJ databases">
        <title>Comparitive Functional Genomics of Dry Heat Resistant strains isolated from the Viking Spacecraft.</title>
        <authorList>
            <person name="Seuylemezian A."/>
            <person name="Cooper K."/>
            <person name="Vaishampayan P."/>
        </authorList>
    </citation>
    <scope>NUCLEOTIDE SEQUENCE [LARGE SCALE GENOMIC DNA]</scope>
    <source>
        <strain evidence="3 4">V1-29</strain>
    </source>
</reference>
<feature type="transmembrane region" description="Helical" evidence="2">
    <location>
        <begin position="31"/>
        <end position="49"/>
    </location>
</feature>
<gene>
    <name evidence="3" type="ORF">CUU66_14575</name>
</gene>
<dbReference type="RefSeq" id="WP_101643407.1">
    <property type="nucleotide sequence ID" value="NZ_PGUY01000045.1"/>
</dbReference>
<accession>A0A2N5M478</accession>
<comment type="caution">
    <text evidence="3">The sequence shown here is derived from an EMBL/GenBank/DDBJ whole genome shotgun (WGS) entry which is preliminary data.</text>
</comment>
<dbReference type="Proteomes" id="UP000234748">
    <property type="component" value="Unassembled WGS sequence"/>
</dbReference>
<dbReference type="NCBIfam" id="NF041554">
    <property type="entry name" value="SA1362_fam"/>
    <property type="match status" value="1"/>
</dbReference>
<dbReference type="AlphaFoldDB" id="A0A2N5M478"/>
<keyword evidence="4" id="KW-1185">Reference proteome</keyword>
<evidence type="ECO:0000256" key="1">
    <source>
        <dbReference type="SAM" id="MobiDB-lite"/>
    </source>
</evidence>
<keyword evidence="2" id="KW-0812">Transmembrane</keyword>
<keyword evidence="2" id="KW-0472">Membrane</keyword>